<evidence type="ECO:0000313" key="2">
    <source>
        <dbReference type="Proteomes" id="UP000834106"/>
    </source>
</evidence>
<protein>
    <submittedName>
        <fullName evidence="1">Uncharacterized protein</fullName>
    </submittedName>
</protein>
<gene>
    <name evidence="1" type="ORF">FPE_LOCUS10518</name>
</gene>
<dbReference type="Proteomes" id="UP000834106">
    <property type="component" value="Chromosome 6"/>
</dbReference>
<organism evidence="1 2">
    <name type="scientific">Fraxinus pennsylvanica</name>
    <dbReference type="NCBI Taxonomy" id="56036"/>
    <lineage>
        <taxon>Eukaryota</taxon>
        <taxon>Viridiplantae</taxon>
        <taxon>Streptophyta</taxon>
        <taxon>Embryophyta</taxon>
        <taxon>Tracheophyta</taxon>
        <taxon>Spermatophyta</taxon>
        <taxon>Magnoliopsida</taxon>
        <taxon>eudicotyledons</taxon>
        <taxon>Gunneridae</taxon>
        <taxon>Pentapetalae</taxon>
        <taxon>asterids</taxon>
        <taxon>lamiids</taxon>
        <taxon>Lamiales</taxon>
        <taxon>Oleaceae</taxon>
        <taxon>Oleeae</taxon>
        <taxon>Fraxinus</taxon>
    </lineage>
</organism>
<evidence type="ECO:0000313" key="1">
    <source>
        <dbReference type="EMBL" id="CAI9763088.1"/>
    </source>
</evidence>
<dbReference type="EMBL" id="OU503041">
    <property type="protein sequence ID" value="CAI9763088.1"/>
    <property type="molecule type" value="Genomic_DNA"/>
</dbReference>
<sequence length="101" mass="11452">MELVERQAQEIQQLMQQKEMGEQQRAEFVQSPQSAEQIEIVGERFRKLNPPIFEDALGSTAVDDWLRTSKNMFTYSRVSEVEKVVCASFVLQGVLDTGGKG</sequence>
<reference evidence="1" key="1">
    <citation type="submission" date="2023-05" db="EMBL/GenBank/DDBJ databases">
        <authorList>
            <person name="Huff M."/>
        </authorList>
    </citation>
    <scope>NUCLEOTIDE SEQUENCE</scope>
</reference>
<name>A0AAD1Z532_9LAMI</name>
<accession>A0AAD1Z532</accession>
<dbReference type="AlphaFoldDB" id="A0AAD1Z532"/>
<proteinExistence type="predicted"/>
<keyword evidence="2" id="KW-1185">Reference proteome</keyword>